<protein>
    <submittedName>
        <fullName evidence="8">Dihydroorotate dehydrogenase (Quinone)</fullName>
    </submittedName>
</protein>
<evidence type="ECO:0000313" key="8">
    <source>
        <dbReference type="EMBL" id="KKU27282.1"/>
    </source>
</evidence>
<dbReference type="Proteomes" id="UP000034175">
    <property type="component" value="Unassembled WGS sequence"/>
</dbReference>
<comment type="caution">
    <text evidence="8">The sequence shown here is derived from an EMBL/GenBank/DDBJ whole genome shotgun (WGS) entry which is preliminary data.</text>
</comment>
<name>A0A0G1P3W5_9BACT</name>
<dbReference type="PROSITE" id="PS00911">
    <property type="entry name" value="DHODEHASE_1"/>
    <property type="match status" value="1"/>
</dbReference>
<dbReference type="GO" id="GO:0005886">
    <property type="term" value="C:plasma membrane"/>
    <property type="evidence" value="ECO:0007669"/>
    <property type="project" value="TreeGrafter"/>
</dbReference>
<dbReference type="SUPFAM" id="SSF51395">
    <property type="entry name" value="FMN-linked oxidoreductases"/>
    <property type="match status" value="1"/>
</dbReference>
<dbReference type="PANTHER" id="PTHR48109">
    <property type="entry name" value="DIHYDROOROTATE DEHYDROGENASE (QUINONE), MITOCHONDRIAL-RELATED"/>
    <property type="match status" value="1"/>
</dbReference>
<accession>A0A0G1P3W5</accession>
<evidence type="ECO:0000256" key="4">
    <source>
        <dbReference type="ARBA" id="ARBA00022643"/>
    </source>
</evidence>
<dbReference type="AlphaFoldDB" id="A0A0G1P3W5"/>
<dbReference type="Gene3D" id="3.20.20.70">
    <property type="entry name" value="Aldolase class I"/>
    <property type="match status" value="1"/>
</dbReference>
<comment type="cofactor">
    <cofactor evidence="1">
        <name>FMN</name>
        <dbReference type="ChEBI" id="CHEBI:58210"/>
    </cofactor>
</comment>
<sequence>MASRWPIFRNFVARLLRVRDERLKVNIGRLTLDNPVGLAAGFDKNVEAPMAYSMMGFGFAELGSITNQEQEGNPKPRLWRLPKDKSLIVYYGLANCGSSKAKARLANLDHHPIPFGISIAPSTAIESSQMADDYVKTFLELYPLADYVTLNVSCPNVARCDVF</sequence>
<keyword evidence="3" id="KW-0285">Flavoprotein</keyword>
<dbReference type="GO" id="GO:0004152">
    <property type="term" value="F:dihydroorotate dehydrogenase activity"/>
    <property type="evidence" value="ECO:0007669"/>
    <property type="project" value="UniProtKB-ARBA"/>
</dbReference>
<evidence type="ECO:0000259" key="7">
    <source>
        <dbReference type="Pfam" id="PF01180"/>
    </source>
</evidence>
<comment type="pathway">
    <text evidence="2">Pyrimidine metabolism; UMP biosynthesis via de novo pathway.</text>
</comment>
<feature type="domain" description="Dihydroorotate dehydrogenase catalytic" evidence="7">
    <location>
        <begin position="23"/>
        <end position="158"/>
    </location>
</feature>
<keyword evidence="4" id="KW-0288">FMN</keyword>
<evidence type="ECO:0000256" key="1">
    <source>
        <dbReference type="ARBA" id="ARBA00001917"/>
    </source>
</evidence>
<dbReference type="GO" id="GO:0005737">
    <property type="term" value="C:cytoplasm"/>
    <property type="evidence" value="ECO:0007669"/>
    <property type="project" value="InterPro"/>
</dbReference>
<evidence type="ECO:0000256" key="5">
    <source>
        <dbReference type="ARBA" id="ARBA00022975"/>
    </source>
</evidence>
<reference evidence="8 9" key="1">
    <citation type="journal article" date="2015" name="Nature">
        <title>rRNA introns, odd ribosomes, and small enigmatic genomes across a large radiation of phyla.</title>
        <authorList>
            <person name="Brown C.T."/>
            <person name="Hug L.A."/>
            <person name="Thomas B.C."/>
            <person name="Sharon I."/>
            <person name="Castelle C.J."/>
            <person name="Singh A."/>
            <person name="Wilkins M.J."/>
            <person name="Williams K.H."/>
            <person name="Banfield J.F."/>
        </authorList>
    </citation>
    <scope>NUCLEOTIDE SEQUENCE [LARGE SCALE GENOMIC DNA]</scope>
</reference>
<dbReference type="Pfam" id="PF01180">
    <property type="entry name" value="DHO_dh"/>
    <property type="match status" value="1"/>
</dbReference>
<dbReference type="PANTHER" id="PTHR48109:SF4">
    <property type="entry name" value="DIHYDROOROTATE DEHYDROGENASE (QUINONE), MITOCHONDRIAL"/>
    <property type="match status" value="1"/>
</dbReference>
<evidence type="ECO:0000313" key="9">
    <source>
        <dbReference type="Proteomes" id="UP000034175"/>
    </source>
</evidence>
<proteinExistence type="predicted"/>
<evidence type="ECO:0000256" key="2">
    <source>
        <dbReference type="ARBA" id="ARBA00004725"/>
    </source>
</evidence>
<evidence type="ECO:0000256" key="3">
    <source>
        <dbReference type="ARBA" id="ARBA00022630"/>
    </source>
</evidence>
<dbReference type="PATRIC" id="fig|1619042.3.peg.3"/>
<dbReference type="InterPro" id="IPR013785">
    <property type="entry name" value="Aldolase_TIM"/>
</dbReference>
<dbReference type="EMBL" id="LCMA01000001">
    <property type="protein sequence ID" value="KKU27282.1"/>
    <property type="molecule type" value="Genomic_DNA"/>
</dbReference>
<dbReference type="InterPro" id="IPR001295">
    <property type="entry name" value="Dihydroorotate_DH_CS"/>
</dbReference>
<gene>
    <name evidence="8" type="ORF">UX39_C0001G0002</name>
</gene>
<keyword evidence="6" id="KW-0560">Oxidoreductase</keyword>
<evidence type="ECO:0000256" key="6">
    <source>
        <dbReference type="ARBA" id="ARBA00023002"/>
    </source>
</evidence>
<organism evidence="8 9">
    <name type="scientific">Candidatus Magasanikbacteria bacterium GW2011_GWA2_46_17</name>
    <dbReference type="NCBI Taxonomy" id="1619042"/>
    <lineage>
        <taxon>Bacteria</taxon>
        <taxon>Candidatus Magasanikiibacteriota</taxon>
    </lineage>
</organism>
<dbReference type="GO" id="GO:0044205">
    <property type="term" value="P:'de novo' UMP biosynthetic process"/>
    <property type="evidence" value="ECO:0007669"/>
    <property type="project" value="UniProtKB-UniPathway"/>
</dbReference>
<dbReference type="GO" id="GO:0006207">
    <property type="term" value="P:'de novo' pyrimidine nucleobase biosynthetic process"/>
    <property type="evidence" value="ECO:0007669"/>
    <property type="project" value="InterPro"/>
</dbReference>
<dbReference type="InterPro" id="IPR005720">
    <property type="entry name" value="Dihydroorotate_DH_cat"/>
</dbReference>
<dbReference type="UniPathway" id="UPA00070"/>
<keyword evidence="5" id="KW-0665">Pyrimidine biosynthesis</keyword>
<dbReference type="InterPro" id="IPR050074">
    <property type="entry name" value="DHO_dehydrogenase"/>
</dbReference>